<dbReference type="InterPro" id="IPR048749">
    <property type="entry name" value="SLX1_C"/>
</dbReference>
<evidence type="ECO:0000313" key="11">
    <source>
        <dbReference type="EMBL" id="KDQ56849.1"/>
    </source>
</evidence>
<organism evidence="11 12">
    <name type="scientific">Jaapia argillacea MUCL 33604</name>
    <dbReference type="NCBI Taxonomy" id="933084"/>
    <lineage>
        <taxon>Eukaryota</taxon>
        <taxon>Fungi</taxon>
        <taxon>Dikarya</taxon>
        <taxon>Basidiomycota</taxon>
        <taxon>Agaricomycotina</taxon>
        <taxon>Agaricomycetes</taxon>
        <taxon>Agaricomycetidae</taxon>
        <taxon>Jaapiales</taxon>
        <taxon>Jaapiaceae</taxon>
        <taxon>Jaapia</taxon>
    </lineage>
</organism>
<dbReference type="Gene3D" id="3.30.40.10">
    <property type="entry name" value="Zinc/RING finger domain, C3HC4 (zinc finger)"/>
    <property type="match status" value="1"/>
</dbReference>
<dbReference type="CDD" id="cd10455">
    <property type="entry name" value="GIY-YIG_SLX1"/>
    <property type="match status" value="1"/>
</dbReference>
<comment type="cofactor">
    <cofactor evidence="8">
        <name>a divalent metal cation</name>
        <dbReference type="ChEBI" id="CHEBI:60240"/>
    </cofactor>
</comment>
<evidence type="ECO:0000256" key="6">
    <source>
        <dbReference type="ARBA" id="ARBA00023204"/>
    </source>
</evidence>
<keyword evidence="1 8" id="KW-0540">Nuclease</keyword>
<keyword evidence="5 8" id="KW-0233">DNA recombination</keyword>
<keyword evidence="7 8" id="KW-0539">Nucleus</keyword>
<dbReference type="SUPFAM" id="SSF82771">
    <property type="entry name" value="GIY-YIG endonuclease"/>
    <property type="match status" value="1"/>
</dbReference>
<keyword evidence="6 8" id="KW-0234">DNA repair</keyword>
<dbReference type="Pfam" id="PF21202">
    <property type="entry name" value="SLX1_C"/>
    <property type="match status" value="1"/>
</dbReference>
<dbReference type="GO" id="GO:0033557">
    <property type="term" value="C:Slx1-Slx4 complex"/>
    <property type="evidence" value="ECO:0007669"/>
    <property type="project" value="UniProtKB-UniRule"/>
</dbReference>
<dbReference type="Pfam" id="PF01541">
    <property type="entry name" value="GIY-YIG"/>
    <property type="match status" value="1"/>
</dbReference>
<dbReference type="GO" id="GO:0017108">
    <property type="term" value="F:5'-flap endonuclease activity"/>
    <property type="evidence" value="ECO:0007669"/>
    <property type="project" value="InterPro"/>
</dbReference>
<evidence type="ECO:0000313" key="12">
    <source>
        <dbReference type="Proteomes" id="UP000027265"/>
    </source>
</evidence>
<dbReference type="InParanoid" id="A0A067PPY7"/>
<dbReference type="InterPro" id="IPR027520">
    <property type="entry name" value="Slx1"/>
</dbReference>
<evidence type="ECO:0000256" key="8">
    <source>
        <dbReference type="HAMAP-Rule" id="MF_03100"/>
    </source>
</evidence>
<dbReference type="PANTHER" id="PTHR20208">
    <property type="entry name" value="STRUCTURE-SPECIFIC ENDONUCLEASE SUBUNIT SLX1"/>
    <property type="match status" value="1"/>
</dbReference>
<feature type="region of interest" description="Disordered" evidence="9">
    <location>
        <begin position="384"/>
        <end position="470"/>
    </location>
</feature>
<evidence type="ECO:0000256" key="7">
    <source>
        <dbReference type="ARBA" id="ARBA00023242"/>
    </source>
</evidence>
<name>A0A067PPY7_9AGAM</name>
<keyword evidence="3 8" id="KW-0227">DNA damage</keyword>
<protein>
    <recommendedName>
        <fullName evidence="10">GIY-YIG domain-containing protein</fullName>
    </recommendedName>
</protein>
<feature type="region of interest" description="Disordered" evidence="9">
    <location>
        <begin position="680"/>
        <end position="708"/>
    </location>
</feature>
<feature type="compositionally biased region" description="Polar residues" evidence="9">
    <location>
        <begin position="411"/>
        <end position="420"/>
    </location>
</feature>
<keyword evidence="2 8" id="KW-0255">Endonuclease</keyword>
<dbReference type="FunFam" id="3.40.1440.10:FF:000006">
    <property type="entry name" value="Structure-specific endonuclease subunit SLX1"/>
    <property type="match status" value="1"/>
</dbReference>
<evidence type="ECO:0000256" key="5">
    <source>
        <dbReference type="ARBA" id="ARBA00023172"/>
    </source>
</evidence>
<dbReference type="GO" id="GO:0000724">
    <property type="term" value="P:double-strand break repair via homologous recombination"/>
    <property type="evidence" value="ECO:0007669"/>
    <property type="project" value="TreeGrafter"/>
</dbReference>
<dbReference type="GO" id="GO:0008821">
    <property type="term" value="F:crossover junction DNA endonuclease activity"/>
    <property type="evidence" value="ECO:0007669"/>
    <property type="project" value="TreeGrafter"/>
</dbReference>
<dbReference type="InterPro" id="IPR050381">
    <property type="entry name" value="SLX1_endonuclease"/>
</dbReference>
<dbReference type="AlphaFoldDB" id="A0A067PPY7"/>
<evidence type="ECO:0000256" key="3">
    <source>
        <dbReference type="ARBA" id="ARBA00022763"/>
    </source>
</evidence>
<comment type="similarity">
    <text evidence="8">Belongs to the SLX1 family.</text>
</comment>
<proteinExistence type="inferred from homology"/>
<dbReference type="EMBL" id="KL197721">
    <property type="protein sequence ID" value="KDQ56849.1"/>
    <property type="molecule type" value="Genomic_DNA"/>
</dbReference>
<feature type="region of interest" description="Disordered" evidence="9">
    <location>
        <begin position="575"/>
        <end position="665"/>
    </location>
</feature>
<dbReference type="HAMAP" id="MF_03100">
    <property type="entry name" value="Endonuc_su_Slx1"/>
    <property type="match status" value="1"/>
</dbReference>
<gene>
    <name evidence="11" type="ORF">JAAARDRAFT_59073</name>
</gene>
<dbReference type="PANTHER" id="PTHR20208:SF10">
    <property type="entry name" value="STRUCTURE-SPECIFIC ENDONUCLEASE SUBUNIT SLX1"/>
    <property type="match status" value="1"/>
</dbReference>
<dbReference type="InterPro" id="IPR035901">
    <property type="entry name" value="GIY-YIG_endonuc_sf"/>
</dbReference>
<evidence type="ECO:0000256" key="2">
    <source>
        <dbReference type="ARBA" id="ARBA00022759"/>
    </source>
</evidence>
<dbReference type="OrthoDB" id="24645at2759"/>
<dbReference type="InterPro" id="IPR013083">
    <property type="entry name" value="Znf_RING/FYVE/PHD"/>
</dbReference>
<sequence>MAPKTTRSSLHDHTVPPFYSCYLLKSIRTSRSTATYIGSTPNPPRRVRQHNGEITQGASKTKTGRPWVMQMLVHGFPSRLSALQFEWAWQHPHISRHLREEKDEDGKGKAMFSRSRKGKYFGMNVQVARTMICTHPYSMWPLHVKFFTEDAVRFWTEADTLLKASLPLPRGFTCVAELEGVDGKSGKAGTGRRDPIEVTDDTFTSSHLAKYTRVLSSNTSMSCSICKKLIPISADPLTIAVCPTTTCTSFSHLTCLSSSFLSQPHSSSTSMIPRGGTCADCRKYVLWGDVIRGCYRRRVGKAVSLNDVEEEDLEEEEGEVFSEEDEDEMSGVAGKSKEKGKARKVKTKTVMAPVRKRSRTKAVATATNQSGEGEIFDLDAITTGDEETDKDIPEAPRAAKTKEKAGKTRKTNTAVSVQNQRRTKAVATMANQSEEGEYFDLDAITTGDEETGDDVPKAPKVAKTKEKGGKTRKITTAVSIQKWGRTKAVATTANQSEEGEYFDLDAITTGDEETGDDVSKAPKVAKTKEKAGKTRKIKTAVSIQKWGRTKAVATTANQSEEGEYFDLDAITTGEEGIGEDIPKATQIKPVPSTKTKGKGKEKNLILPTAKISPLKDNARTKSGATARKRGIHTISKPRDESEGGEFFDLDGVTSGSDGDEEPLPMMARPQTNAWLREPSRFSAKHVTRPKPLSSPPPSNHRAFSRLPLPESPDMSINFAPFPLPLPLTQAKSRAKFTVKSGEVDFFQVDASGDFAPSESLMHVGTRGLSRALSTLSISSPDPDRVGVFADIDVIEVSD</sequence>
<accession>A0A067PPY7</accession>
<dbReference type="PROSITE" id="PS50164">
    <property type="entry name" value="GIY_YIG"/>
    <property type="match status" value="1"/>
</dbReference>
<feature type="region of interest" description="Disordered" evidence="9">
    <location>
        <begin position="501"/>
        <end position="534"/>
    </location>
</feature>
<comment type="function">
    <text evidence="8">Catalytic subunit of the SLX1-SLX4 structure-specific endonuclease that resolves DNA secondary structures generated during DNA repair and recombination. Has endonuclease activity towards branched DNA substrates, introducing single-strand cuts in duplex DNA close to junctions with ss-DNA.</text>
</comment>
<comment type="subunit">
    <text evidence="8">Forms a heterodimer with SLX4.</text>
</comment>
<feature type="compositionally biased region" description="Acidic residues" evidence="9">
    <location>
        <begin position="309"/>
        <end position="329"/>
    </location>
</feature>
<dbReference type="Proteomes" id="UP000027265">
    <property type="component" value="Unassembled WGS sequence"/>
</dbReference>
<dbReference type="STRING" id="933084.A0A067PPY7"/>
<dbReference type="InterPro" id="IPR000305">
    <property type="entry name" value="GIY-YIG_endonuc"/>
</dbReference>
<feature type="domain" description="GIY-YIG" evidence="10">
    <location>
        <begin position="17"/>
        <end position="99"/>
    </location>
</feature>
<comment type="caution">
    <text evidence="8">Lacks conserved residue(s) required for the propagation of feature annotation.</text>
</comment>
<reference evidence="12" key="1">
    <citation type="journal article" date="2014" name="Proc. Natl. Acad. Sci. U.S.A.">
        <title>Extensive sampling of basidiomycete genomes demonstrates inadequacy of the white-rot/brown-rot paradigm for wood decay fungi.</title>
        <authorList>
            <person name="Riley R."/>
            <person name="Salamov A.A."/>
            <person name="Brown D.W."/>
            <person name="Nagy L.G."/>
            <person name="Floudas D."/>
            <person name="Held B.W."/>
            <person name="Levasseur A."/>
            <person name="Lombard V."/>
            <person name="Morin E."/>
            <person name="Otillar R."/>
            <person name="Lindquist E.A."/>
            <person name="Sun H."/>
            <person name="LaButti K.M."/>
            <person name="Schmutz J."/>
            <person name="Jabbour D."/>
            <person name="Luo H."/>
            <person name="Baker S.E."/>
            <person name="Pisabarro A.G."/>
            <person name="Walton J.D."/>
            <person name="Blanchette R.A."/>
            <person name="Henrissat B."/>
            <person name="Martin F."/>
            <person name="Cullen D."/>
            <person name="Hibbett D.S."/>
            <person name="Grigoriev I.V."/>
        </authorList>
    </citation>
    <scope>NUCLEOTIDE SEQUENCE [LARGE SCALE GENOMIC DNA]</scope>
    <source>
        <strain evidence="12">MUCL 33604</strain>
    </source>
</reference>
<comment type="subcellular location">
    <subcellularLocation>
        <location evidence="8">Nucleus</location>
    </subcellularLocation>
</comment>
<keyword evidence="12" id="KW-1185">Reference proteome</keyword>
<dbReference type="HOGENOM" id="CLU_417466_0_0_1"/>
<evidence type="ECO:0000256" key="1">
    <source>
        <dbReference type="ARBA" id="ARBA00022722"/>
    </source>
</evidence>
<keyword evidence="4 8" id="KW-0378">Hydrolase</keyword>
<dbReference type="Gene3D" id="3.40.1440.10">
    <property type="entry name" value="GIY-YIG endonuclease"/>
    <property type="match status" value="1"/>
</dbReference>
<feature type="region of interest" description="Disordered" evidence="9">
    <location>
        <begin position="309"/>
        <end position="342"/>
    </location>
</feature>
<evidence type="ECO:0000256" key="4">
    <source>
        <dbReference type="ARBA" id="ARBA00022801"/>
    </source>
</evidence>
<evidence type="ECO:0000259" key="10">
    <source>
        <dbReference type="PROSITE" id="PS50164"/>
    </source>
</evidence>
<evidence type="ECO:0000256" key="9">
    <source>
        <dbReference type="SAM" id="MobiDB-lite"/>
    </source>
</evidence>